<evidence type="ECO:0000313" key="6">
    <source>
        <dbReference type="EMBL" id="GAA6408691.1"/>
    </source>
</evidence>
<dbReference type="InterPro" id="IPR005950">
    <property type="entry name" value="ModA"/>
</dbReference>
<keyword evidence="3 5" id="KW-0732">Signal</keyword>
<comment type="similarity">
    <text evidence="1">Belongs to the bacterial solute-binding protein ModA family.</text>
</comment>
<dbReference type="PROSITE" id="PS51257">
    <property type="entry name" value="PROKAR_LIPOPROTEIN"/>
    <property type="match status" value="1"/>
</dbReference>
<evidence type="ECO:0000256" key="3">
    <source>
        <dbReference type="ARBA" id="ARBA00022729"/>
    </source>
</evidence>
<dbReference type="Proteomes" id="UP001600943">
    <property type="component" value="Unassembled WGS sequence"/>
</dbReference>
<feature type="signal peptide" evidence="5">
    <location>
        <begin position="1"/>
        <end position="20"/>
    </location>
</feature>
<dbReference type="Gene3D" id="3.40.190.10">
    <property type="entry name" value="Periplasmic binding protein-like II"/>
    <property type="match status" value="2"/>
</dbReference>
<dbReference type="RefSeq" id="WP_390405988.1">
    <property type="nucleotide sequence ID" value="NZ_BAABYW010000001.1"/>
</dbReference>
<feature type="compositionally biased region" description="Basic and acidic residues" evidence="4">
    <location>
        <begin position="26"/>
        <end position="72"/>
    </location>
</feature>
<feature type="region of interest" description="Disordered" evidence="4">
    <location>
        <begin position="23"/>
        <end position="75"/>
    </location>
</feature>
<gene>
    <name evidence="6" type="ORF">K040078D81_28080</name>
</gene>
<evidence type="ECO:0000313" key="7">
    <source>
        <dbReference type="Proteomes" id="UP001600943"/>
    </source>
</evidence>
<dbReference type="Pfam" id="PF13531">
    <property type="entry name" value="SBP_bac_11"/>
    <property type="match status" value="1"/>
</dbReference>
<keyword evidence="2" id="KW-0479">Metal-binding</keyword>
<name>A0ABQ0BB58_9FIRM</name>
<evidence type="ECO:0000256" key="2">
    <source>
        <dbReference type="ARBA" id="ARBA00022723"/>
    </source>
</evidence>
<evidence type="ECO:0000256" key="4">
    <source>
        <dbReference type="SAM" id="MobiDB-lite"/>
    </source>
</evidence>
<sequence>MKKRTAGLLGIFLAAAMMTAGCGSDSSREAAKDTEQKTEAKDNASEAEDKTEAKDDAGAADEKTDNADKGDSEEPVTILMAAAASLEYSMKDDLIPMFQEQHPNITVEGTYDSSGKLQTQIESGIDADLFFSAAEKQMTALKDENLIDGDSIQNLLENKIVLVVPSDKKDDYTKFEDVANAETVAVGDPESVPAGQYAKEALTTLGLWDQVSAKASLGTNVTEVLNWVAEGSADAGIVYATDAATKKDTLSVIAEAPEGSLAQKVIYPAGIVTGSTKKDAAQLFLDFLASDEASAVFEEYGFTPVK</sequence>
<dbReference type="SUPFAM" id="SSF53850">
    <property type="entry name" value="Periplasmic binding protein-like II"/>
    <property type="match status" value="1"/>
</dbReference>
<feature type="chain" id="PRO_5047286531" description="Molybdate ABC transporter substrate-binding protein" evidence="5">
    <location>
        <begin position="21"/>
        <end position="306"/>
    </location>
</feature>
<evidence type="ECO:0000256" key="1">
    <source>
        <dbReference type="ARBA" id="ARBA00009175"/>
    </source>
</evidence>
<dbReference type="InterPro" id="IPR050682">
    <property type="entry name" value="ModA/WtpA"/>
</dbReference>
<dbReference type="EMBL" id="BAABYW010000001">
    <property type="protein sequence ID" value="GAA6408691.1"/>
    <property type="molecule type" value="Genomic_DNA"/>
</dbReference>
<evidence type="ECO:0008006" key="8">
    <source>
        <dbReference type="Google" id="ProtNLM"/>
    </source>
</evidence>
<keyword evidence="7" id="KW-1185">Reference proteome</keyword>
<comment type="caution">
    <text evidence="6">The sequence shown here is derived from an EMBL/GenBank/DDBJ whole genome shotgun (WGS) entry which is preliminary data.</text>
</comment>
<evidence type="ECO:0000256" key="5">
    <source>
        <dbReference type="SAM" id="SignalP"/>
    </source>
</evidence>
<accession>A0ABQ0BB58</accession>
<proteinExistence type="inferred from homology"/>
<organism evidence="6 7">
    <name type="scientific">Blautia hominis</name>
    <dbReference type="NCBI Taxonomy" id="2025493"/>
    <lineage>
        <taxon>Bacteria</taxon>
        <taxon>Bacillati</taxon>
        <taxon>Bacillota</taxon>
        <taxon>Clostridia</taxon>
        <taxon>Lachnospirales</taxon>
        <taxon>Lachnospiraceae</taxon>
        <taxon>Blautia</taxon>
    </lineage>
</organism>
<reference evidence="6 7" key="1">
    <citation type="submission" date="2024-04" db="EMBL/GenBank/DDBJ databases">
        <title>Defined microbial consortia suppress multidrug-resistant proinflammatory Enterobacteriaceae via ecological control.</title>
        <authorList>
            <person name="Furuichi M."/>
            <person name="Kawaguchi T."/>
            <person name="Pust M."/>
            <person name="Yasuma K."/>
            <person name="Plichta D."/>
            <person name="Hasegawa N."/>
            <person name="Ohya T."/>
            <person name="Bhattarai S."/>
            <person name="Sasajima S."/>
            <person name="Aoto Y."/>
            <person name="Tuganbaev T."/>
            <person name="Yaginuma M."/>
            <person name="Ueda M."/>
            <person name="Okahashi N."/>
            <person name="Amafuji K."/>
            <person name="Kiridooshi Y."/>
            <person name="Sugita K."/>
            <person name="Strazar M."/>
            <person name="Skelly A."/>
            <person name="Suda W."/>
            <person name="Hattori M."/>
            <person name="Nakamoto N."/>
            <person name="Caballero S."/>
            <person name="Norman J."/>
            <person name="Olle B."/>
            <person name="Tanoue T."/>
            <person name="Arita M."/>
            <person name="Bucci V."/>
            <person name="Atarashi K."/>
            <person name="Xavier R."/>
            <person name="Honda K."/>
        </authorList>
    </citation>
    <scope>NUCLEOTIDE SEQUENCE [LARGE SCALE GENOMIC DNA]</scope>
    <source>
        <strain evidence="7">k04-0078-D8-1</strain>
    </source>
</reference>
<dbReference type="NCBIfam" id="TIGR01256">
    <property type="entry name" value="modA"/>
    <property type="match status" value="1"/>
</dbReference>
<dbReference type="PIRSF" id="PIRSF004846">
    <property type="entry name" value="ModA"/>
    <property type="match status" value="1"/>
</dbReference>
<dbReference type="PANTHER" id="PTHR30632:SF0">
    <property type="entry name" value="SULFATE-BINDING PROTEIN"/>
    <property type="match status" value="1"/>
</dbReference>
<protein>
    <recommendedName>
        <fullName evidence="8">Molybdate ABC transporter substrate-binding protein</fullName>
    </recommendedName>
</protein>
<dbReference type="PANTHER" id="PTHR30632">
    <property type="entry name" value="MOLYBDATE-BINDING PERIPLASMIC PROTEIN"/>
    <property type="match status" value="1"/>
</dbReference>